<keyword evidence="11" id="KW-1185">Reference proteome</keyword>
<dbReference type="Pfam" id="PF13231">
    <property type="entry name" value="PMT_2"/>
    <property type="match status" value="1"/>
</dbReference>
<organism evidence="10 11">
    <name type="scientific">Thermanaerothrix solaris</name>
    <dbReference type="NCBI Taxonomy" id="3058434"/>
    <lineage>
        <taxon>Bacteria</taxon>
        <taxon>Bacillati</taxon>
        <taxon>Chloroflexota</taxon>
        <taxon>Anaerolineae</taxon>
        <taxon>Anaerolineales</taxon>
        <taxon>Anaerolineaceae</taxon>
        <taxon>Thermanaerothrix</taxon>
    </lineage>
</organism>
<evidence type="ECO:0000256" key="3">
    <source>
        <dbReference type="ARBA" id="ARBA00022676"/>
    </source>
</evidence>
<feature type="transmembrane region" description="Helical" evidence="8">
    <location>
        <begin position="207"/>
        <end position="227"/>
    </location>
</feature>
<evidence type="ECO:0000259" key="9">
    <source>
        <dbReference type="Pfam" id="PF13231"/>
    </source>
</evidence>
<evidence type="ECO:0000256" key="2">
    <source>
        <dbReference type="ARBA" id="ARBA00022475"/>
    </source>
</evidence>
<feature type="transmembrane region" description="Helical" evidence="8">
    <location>
        <begin position="234"/>
        <end position="256"/>
    </location>
</feature>
<dbReference type="PANTHER" id="PTHR33908:SF11">
    <property type="entry name" value="MEMBRANE PROTEIN"/>
    <property type="match status" value="1"/>
</dbReference>
<evidence type="ECO:0000256" key="5">
    <source>
        <dbReference type="ARBA" id="ARBA00022692"/>
    </source>
</evidence>
<evidence type="ECO:0000313" key="10">
    <source>
        <dbReference type="EMBL" id="MDT8898356.1"/>
    </source>
</evidence>
<feature type="transmembrane region" description="Helical" evidence="8">
    <location>
        <begin position="163"/>
        <end position="187"/>
    </location>
</feature>
<evidence type="ECO:0000256" key="7">
    <source>
        <dbReference type="ARBA" id="ARBA00023136"/>
    </source>
</evidence>
<dbReference type="GO" id="GO:0016757">
    <property type="term" value="F:glycosyltransferase activity"/>
    <property type="evidence" value="ECO:0007669"/>
    <property type="project" value="UniProtKB-KW"/>
</dbReference>
<feature type="transmembrane region" description="Helical" evidence="8">
    <location>
        <begin position="114"/>
        <end position="131"/>
    </location>
</feature>
<dbReference type="EC" id="2.4.-.-" evidence="10"/>
<accession>A0ABU3NR81</accession>
<keyword evidence="6 8" id="KW-1133">Transmembrane helix</keyword>
<keyword evidence="4 10" id="KW-0808">Transferase</keyword>
<dbReference type="InterPro" id="IPR050297">
    <property type="entry name" value="LipidA_mod_glycosyltrf_83"/>
</dbReference>
<feature type="transmembrane region" description="Helical" evidence="8">
    <location>
        <begin position="352"/>
        <end position="372"/>
    </location>
</feature>
<feature type="transmembrane region" description="Helical" evidence="8">
    <location>
        <begin position="288"/>
        <end position="308"/>
    </location>
</feature>
<protein>
    <submittedName>
        <fullName evidence="10">Glycosyltransferase family 39 protein</fullName>
        <ecNumber evidence="10">2.4.-.-</ecNumber>
    </submittedName>
</protein>
<keyword evidence="3 10" id="KW-0328">Glycosyltransferase</keyword>
<gene>
    <name evidence="10" type="ORF">QYE77_08765</name>
</gene>
<sequence length="466" mass="51562">MPAASSRSASLHDAFGPLTVLLVGLGLRLYRLPAQPFWVDEIGVWSASIQPDLAGALAVAKGHVMAMPLHYLQTWLVARLGLSGEWLRLPDALWGTASIYLGYGLARHYADRRTALLTAGLLALSPTLIMYSQELRFYATLVFFYLAVILAGFNALQTGHARAWLVFTLIGAIGLLFHIYTIFGLGAVWSEALRRRLWARDRRAWRFLLLSTIGLTLGLAGSALYFGGVPGYRVPLFAQTTLVTFLLGGMGILPLFPLQGWGWLWFVLVALAALGGLVIVVRERGGGLLSALGINLLAVGLIVAMNAYRHYFLHSRQILFLTFWTALLAARGISAALSWMECHRQRVGPLTAVALLVVGWSAVPTLVQYYTLHKNPVRDLEPVLAGLWQPGEGICVIPDYDTVVFWYYWQNNLGRAIRPCTASSARQDLAVRFVLADPGLDLSDTFIRSDQSPWNTLYPKTLWVRR</sequence>
<comment type="subcellular location">
    <subcellularLocation>
        <location evidence="1">Cell membrane</location>
        <topology evidence="1">Multi-pass membrane protein</topology>
    </subcellularLocation>
</comment>
<evidence type="ECO:0000256" key="6">
    <source>
        <dbReference type="ARBA" id="ARBA00022989"/>
    </source>
</evidence>
<dbReference type="Proteomes" id="UP001254165">
    <property type="component" value="Unassembled WGS sequence"/>
</dbReference>
<keyword evidence="7 8" id="KW-0472">Membrane</keyword>
<comment type="caution">
    <text evidence="10">The sequence shown here is derived from an EMBL/GenBank/DDBJ whole genome shotgun (WGS) entry which is preliminary data.</text>
</comment>
<evidence type="ECO:0000256" key="1">
    <source>
        <dbReference type="ARBA" id="ARBA00004651"/>
    </source>
</evidence>
<evidence type="ECO:0000256" key="8">
    <source>
        <dbReference type="SAM" id="Phobius"/>
    </source>
</evidence>
<reference evidence="10 11" key="1">
    <citation type="submission" date="2023-07" db="EMBL/GenBank/DDBJ databases">
        <title>Novel species of Thermanaerothrix with wide hydrolytic capabilities.</title>
        <authorList>
            <person name="Zayulina K.S."/>
            <person name="Podosokorskaya O.A."/>
            <person name="Elcheninov A.G."/>
        </authorList>
    </citation>
    <scope>NUCLEOTIDE SEQUENCE [LARGE SCALE GENOMIC DNA]</scope>
    <source>
        <strain evidence="10 11">4228-RoL</strain>
    </source>
</reference>
<evidence type="ECO:0000256" key="4">
    <source>
        <dbReference type="ARBA" id="ARBA00022679"/>
    </source>
</evidence>
<dbReference type="RefSeq" id="WP_315625015.1">
    <property type="nucleotide sequence ID" value="NZ_JAUHMF010000002.1"/>
</dbReference>
<keyword evidence="2" id="KW-1003">Cell membrane</keyword>
<name>A0ABU3NR81_9CHLR</name>
<proteinExistence type="predicted"/>
<feature type="transmembrane region" description="Helical" evidence="8">
    <location>
        <begin position="137"/>
        <end position="156"/>
    </location>
</feature>
<feature type="transmembrane region" description="Helical" evidence="8">
    <location>
        <begin position="262"/>
        <end position="281"/>
    </location>
</feature>
<dbReference type="EMBL" id="JAUHMF010000002">
    <property type="protein sequence ID" value="MDT8898356.1"/>
    <property type="molecule type" value="Genomic_DNA"/>
</dbReference>
<feature type="transmembrane region" description="Helical" evidence="8">
    <location>
        <begin position="14"/>
        <end position="30"/>
    </location>
</feature>
<keyword evidence="5 8" id="KW-0812">Transmembrane</keyword>
<dbReference type="InterPro" id="IPR038731">
    <property type="entry name" value="RgtA/B/C-like"/>
</dbReference>
<dbReference type="PANTHER" id="PTHR33908">
    <property type="entry name" value="MANNOSYLTRANSFERASE YKCB-RELATED"/>
    <property type="match status" value="1"/>
</dbReference>
<feature type="domain" description="Glycosyltransferase RgtA/B/C/D-like" evidence="9">
    <location>
        <begin position="68"/>
        <end position="187"/>
    </location>
</feature>
<evidence type="ECO:0000313" key="11">
    <source>
        <dbReference type="Proteomes" id="UP001254165"/>
    </source>
</evidence>
<feature type="transmembrane region" description="Helical" evidence="8">
    <location>
        <begin position="320"/>
        <end position="340"/>
    </location>
</feature>